<dbReference type="GO" id="GO:0016075">
    <property type="term" value="P:rRNA catabolic process"/>
    <property type="evidence" value="ECO:0007669"/>
    <property type="project" value="TreeGrafter"/>
</dbReference>
<dbReference type="GO" id="GO:0071028">
    <property type="term" value="P:nuclear mRNA surveillance"/>
    <property type="evidence" value="ECO:0007669"/>
    <property type="project" value="TreeGrafter"/>
</dbReference>
<dbReference type="GO" id="GO:0071051">
    <property type="term" value="P:poly(A)-dependent snoRNA 3'-end processing"/>
    <property type="evidence" value="ECO:0007669"/>
    <property type="project" value="TreeGrafter"/>
</dbReference>
<name>A0AAN6X3I3_9PEZI</name>
<dbReference type="GO" id="GO:0000177">
    <property type="term" value="C:cytoplasmic exosome (RNase complex)"/>
    <property type="evidence" value="ECO:0007669"/>
    <property type="project" value="TreeGrafter"/>
</dbReference>
<dbReference type="GO" id="GO:0005730">
    <property type="term" value="C:nucleolus"/>
    <property type="evidence" value="ECO:0007669"/>
    <property type="project" value="TreeGrafter"/>
</dbReference>
<dbReference type="Gene3D" id="3.30.230.70">
    <property type="entry name" value="GHMP Kinase, N-terminal domain"/>
    <property type="match status" value="1"/>
</dbReference>
<proteinExistence type="inferred from homology"/>
<keyword evidence="5" id="KW-1185">Reference proteome</keyword>
<evidence type="ECO:0000313" key="4">
    <source>
        <dbReference type="EMBL" id="KAK4193184.1"/>
    </source>
</evidence>
<comment type="caution">
    <text evidence="4">The sequence shown here is derived from an EMBL/GenBank/DDBJ whole genome shotgun (WGS) entry which is preliminary data.</text>
</comment>
<dbReference type="GO" id="GO:0000176">
    <property type="term" value="C:nuclear exosome (RNase complex)"/>
    <property type="evidence" value="ECO:0007669"/>
    <property type="project" value="TreeGrafter"/>
</dbReference>
<dbReference type="PANTHER" id="PTHR11953:SF0">
    <property type="entry name" value="EXOSOME COMPLEX COMPONENT RRP41"/>
    <property type="match status" value="1"/>
</dbReference>
<dbReference type="GO" id="GO:0003723">
    <property type="term" value="F:RNA binding"/>
    <property type="evidence" value="ECO:0007669"/>
    <property type="project" value="TreeGrafter"/>
</dbReference>
<evidence type="ECO:0000313" key="5">
    <source>
        <dbReference type="Proteomes" id="UP001302126"/>
    </source>
</evidence>
<dbReference type="InterPro" id="IPR001247">
    <property type="entry name" value="ExoRNase_PH_dom1"/>
</dbReference>
<dbReference type="InterPro" id="IPR036345">
    <property type="entry name" value="ExoRNase_PH_dom2_sf"/>
</dbReference>
<dbReference type="InterPro" id="IPR020568">
    <property type="entry name" value="Ribosomal_Su5_D2-typ_SF"/>
</dbReference>
<dbReference type="Proteomes" id="UP001302126">
    <property type="component" value="Unassembled WGS sequence"/>
</dbReference>
<accession>A0AAN6X3I3</accession>
<gene>
    <name evidence="4" type="ORF">QBC35DRAFT_480857</name>
</gene>
<sequence length="278" mass="29481">MPLDTSTYSLGLLRVDGRRWNELRRIHAQIRTQAAADGSSYLEMGHTKVMCVVTGPTEPGPRRGGNVGSAGGAGAASGGQHKDAEVLVNIVIAGFSSVDRKRRGKGDKRTLEMQSTVANALAASLHIHLFPHSQITISLHVLSQDGSLLAALINAATLACVDAGIPMTDYVAACTAGSTSTYAANDESADPLLDLNHQEEQELPGLTVATLGETDRVAVLVCESRVQVSRLEGMLAVGVDGCKQVREILDRVVREKGRKMIQEGTVERGTGLNDMDVD</sequence>
<dbReference type="GO" id="GO:0034475">
    <property type="term" value="P:U4 snRNA 3'-end processing"/>
    <property type="evidence" value="ECO:0007669"/>
    <property type="project" value="TreeGrafter"/>
</dbReference>
<evidence type="ECO:0000256" key="2">
    <source>
        <dbReference type="SAM" id="MobiDB-lite"/>
    </source>
</evidence>
<feature type="region of interest" description="Disordered" evidence="2">
    <location>
        <begin position="55"/>
        <end position="77"/>
    </location>
</feature>
<dbReference type="CDD" id="cd11370">
    <property type="entry name" value="RNase_PH_RRP41"/>
    <property type="match status" value="1"/>
</dbReference>
<evidence type="ECO:0000256" key="1">
    <source>
        <dbReference type="ARBA" id="ARBA00006678"/>
    </source>
</evidence>
<dbReference type="Pfam" id="PF01138">
    <property type="entry name" value="RNase_PH"/>
    <property type="match status" value="1"/>
</dbReference>
<dbReference type="SUPFAM" id="SSF55666">
    <property type="entry name" value="Ribonuclease PH domain 2-like"/>
    <property type="match status" value="1"/>
</dbReference>
<protein>
    <submittedName>
        <fullName evidence="4">3' exoribonuclease family, domain 1-domain-containing protein</fullName>
    </submittedName>
</protein>
<reference evidence="4" key="1">
    <citation type="journal article" date="2023" name="Mol. Phylogenet. Evol.">
        <title>Genome-scale phylogeny and comparative genomics of the fungal order Sordariales.</title>
        <authorList>
            <person name="Hensen N."/>
            <person name="Bonometti L."/>
            <person name="Westerberg I."/>
            <person name="Brannstrom I.O."/>
            <person name="Guillou S."/>
            <person name="Cros-Aarteil S."/>
            <person name="Calhoun S."/>
            <person name="Haridas S."/>
            <person name="Kuo A."/>
            <person name="Mondo S."/>
            <person name="Pangilinan J."/>
            <person name="Riley R."/>
            <person name="LaButti K."/>
            <person name="Andreopoulos B."/>
            <person name="Lipzen A."/>
            <person name="Chen C."/>
            <person name="Yan M."/>
            <person name="Daum C."/>
            <person name="Ng V."/>
            <person name="Clum A."/>
            <person name="Steindorff A."/>
            <person name="Ohm R.A."/>
            <person name="Martin F."/>
            <person name="Silar P."/>
            <person name="Natvig D.O."/>
            <person name="Lalanne C."/>
            <person name="Gautier V."/>
            <person name="Ament-Velasquez S.L."/>
            <person name="Kruys A."/>
            <person name="Hutchinson M.I."/>
            <person name="Powell A.J."/>
            <person name="Barry K."/>
            <person name="Miller A.N."/>
            <person name="Grigoriev I.V."/>
            <person name="Debuchy R."/>
            <person name="Gladieux P."/>
            <person name="Hiltunen Thoren M."/>
            <person name="Johannesson H."/>
        </authorList>
    </citation>
    <scope>NUCLEOTIDE SEQUENCE</scope>
    <source>
        <strain evidence="4">PSN309</strain>
    </source>
</reference>
<dbReference type="EMBL" id="MU864351">
    <property type="protein sequence ID" value="KAK4193184.1"/>
    <property type="molecule type" value="Genomic_DNA"/>
</dbReference>
<dbReference type="InterPro" id="IPR027408">
    <property type="entry name" value="PNPase/RNase_PH_dom_sf"/>
</dbReference>
<feature type="domain" description="Exoribonuclease phosphorolytic" evidence="3">
    <location>
        <begin position="22"/>
        <end position="166"/>
    </location>
</feature>
<reference evidence="4" key="2">
    <citation type="submission" date="2023-05" db="EMBL/GenBank/DDBJ databases">
        <authorList>
            <consortium name="Lawrence Berkeley National Laboratory"/>
            <person name="Steindorff A."/>
            <person name="Hensen N."/>
            <person name="Bonometti L."/>
            <person name="Westerberg I."/>
            <person name="Brannstrom I.O."/>
            <person name="Guillou S."/>
            <person name="Cros-Aarteil S."/>
            <person name="Calhoun S."/>
            <person name="Haridas S."/>
            <person name="Kuo A."/>
            <person name="Mondo S."/>
            <person name="Pangilinan J."/>
            <person name="Riley R."/>
            <person name="Labutti K."/>
            <person name="Andreopoulos B."/>
            <person name="Lipzen A."/>
            <person name="Chen C."/>
            <person name="Yanf M."/>
            <person name="Daum C."/>
            <person name="Ng V."/>
            <person name="Clum A."/>
            <person name="Ohm R."/>
            <person name="Martin F."/>
            <person name="Silar P."/>
            <person name="Natvig D."/>
            <person name="Lalanne C."/>
            <person name="Gautier V."/>
            <person name="Ament-Velasquez S.L."/>
            <person name="Kruys A."/>
            <person name="Hutchinson M.I."/>
            <person name="Powell A.J."/>
            <person name="Barry K."/>
            <person name="Miller A.N."/>
            <person name="Grigoriev I.V."/>
            <person name="Debuchy R."/>
            <person name="Gladieux P."/>
            <person name="Thoren M.H."/>
            <person name="Johannesson H."/>
        </authorList>
    </citation>
    <scope>NUCLEOTIDE SEQUENCE</scope>
    <source>
        <strain evidence="4">PSN309</strain>
    </source>
</reference>
<comment type="similarity">
    <text evidence="1">Belongs to the RNase PH family.</text>
</comment>
<evidence type="ECO:0000259" key="3">
    <source>
        <dbReference type="Pfam" id="PF01138"/>
    </source>
</evidence>
<dbReference type="InterPro" id="IPR050080">
    <property type="entry name" value="RNase_PH"/>
</dbReference>
<feature type="compositionally biased region" description="Gly residues" evidence="2">
    <location>
        <begin position="62"/>
        <end position="77"/>
    </location>
</feature>
<organism evidence="4 5">
    <name type="scientific">Podospora australis</name>
    <dbReference type="NCBI Taxonomy" id="1536484"/>
    <lineage>
        <taxon>Eukaryota</taxon>
        <taxon>Fungi</taxon>
        <taxon>Dikarya</taxon>
        <taxon>Ascomycota</taxon>
        <taxon>Pezizomycotina</taxon>
        <taxon>Sordariomycetes</taxon>
        <taxon>Sordariomycetidae</taxon>
        <taxon>Sordariales</taxon>
        <taxon>Podosporaceae</taxon>
        <taxon>Podospora</taxon>
    </lineage>
</organism>
<dbReference type="AlphaFoldDB" id="A0AAN6X3I3"/>
<dbReference type="SUPFAM" id="SSF54211">
    <property type="entry name" value="Ribosomal protein S5 domain 2-like"/>
    <property type="match status" value="1"/>
</dbReference>
<dbReference type="FunFam" id="3.30.230.70:FF:000024">
    <property type="entry name" value="Similar to exosome complex exonuclease RRP41"/>
    <property type="match status" value="1"/>
</dbReference>
<dbReference type="PANTHER" id="PTHR11953">
    <property type="entry name" value="EXOSOME COMPLEX COMPONENT"/>
    <property type="match status" value="1"/>
</dbReference>